<evidence type="ECO:0000259" key="5">
    <source>
        <dbReference type="Pfam" id="PF00291"/>
    </source>
</evidence>
<evidence type="ECO:0000256" key="3">
    <source>
        <dbReference type="ARBA" id="ARBA00023239"/>
    </source>
</evidence>
<dbReference type="Pfam" id="PF00291">
    <property type="entry name" value="PALP"/>
    <property type="match status" value="1"/>
</dbReference>
<evidence type="ECO:0000256" key="1">
    <source>
        <dbReference type="ARBA" id="ARBA00001933"/>
    </source>
</evidence>
<sequence length="421" mass="46464">MFQRSNLHISHVEKHTSLSRSPKHDDINSWQSTLMDLSSTSTKCNYSRDLTDYLQLILTSRVHEVAKPTPLTKASGLSEELGCNIMLKREDMQPGYSYRLRGIYNRIANLHKEQRWKGVITSSASHSLAVAYSASKLRIPSIVVLPEHTSKAKIKELTRLGSTVTLHGHSADAVNEECLRLKSLHDMTLIPEPGDEHIIAGHGTIGLEIIQQTIPSQVQAVFCPISCGALIAGVGIYLERITPNIKVIGVELHGSTEIPELIRRKGQITLEEHLLSRNICPKVARICSDVMDDIVQVTINEVLIATKSIYEDTRQLVDTEGALAVAGMKSWILSKGLLESEQNFIAITSEAQLDFSKIPNIVKQASMAERAMEGQNEEPETRYPGTSSLEANGGWSSSTTVVETETSTTSTSDIETRQWLG</sequence>
<evidence type="ECO:0000313" key="6">
    <source>
        <dbReference type="EMBL" id="KAH7216920.1"/>
    </source>
</evidence>
<keyword evidence="2" id="KW-0663">Pyridoxal phosphate</keyword>
<dbReference type="AlphaFoldDB" id="A0A9P9FZX6"/>
<proteinExistence type="predicted"/>
<comment type="caution">
    <text evidence="6">The sequence shown here is derived from an EMBL/GenBank/DDBJ whole genome shotgun (WGS) entry which is preliminary data.</text>
</comment>
<dbReference type="Proteomes" id="UP000720189">
    <property type="component" value="Unassembled WGS sequence"/>
</dbReference>
<dbReference type="OrthoDB" id="4418812at2759"/>
<dbReference type="PANTHER" id="PTHR48078">
    <property type="entry name" value="THREONINE DEHYDRATASE, MITOCHONDRIAL-RELATED"/>
    <property type="match status" value="1"/>
</dbReference>
<dbReference type="InterPro" id="IPR036052">
    <property type="entry name" value="TrpB-like_PALP_sf"/>
</dbReference>
<dbReference type="EMBL" id="JAGMUX010000029">
    <property type="protein sequence ID" value="KAH7216920.1"/>
    <property type="molecule type" value="Genomic_DNA"/>
</dbReference>
<dbReference type="GO" id="GO:0009097">
    <property type="term" value="P:isoleucine biosynthetic process"/>
    <property type="evidence" value="ECO:0007669"/>
    <property type="project" value="TreeGrafter"/>
</dbReference>
<dbReference type="SUPFAM" id="SSF53686">
    <property type="entry name" value="Tryptophan synthase beta subunit-like PLP-dependent enzymes"/>
    <property type="match status" value="1"/>
</dbReference>
<gene>
    <name evidence="6" type="ORF">BKA55DRAFT_656267</name>
</gene>
<dbReference type="GO" id="GO:0006565">
    <property type="term" value="P:L-serine catabolic process"/>
    <property type="evidence" value="ECO:0007669"/>
    <property type="project" value="TreeGrafter"/>
</dbReference>
<dbReference type="InterPro" id="IPR001926">
    <property type="entry name" value="TrpB-like_PALP"/>
</dbReference>
<protein>
    <submittedName>
        <fullName evidence="6">Tryptophan synthase beta subunit-like PLP-dependent enzyme</fullName>
    </submittedName>
</protein>
<keyword evidence="3" id="KW-0456">Lyase</keyword>
<dbReference type="Gene3D" id="3.40.50.1100">
    <property type="match status" value="2"/>
</dbReference>
<name>A0A9P9FZX6_FUSRE</name>
<dbReference type="PANTHER" id="PTHR48078:SF11">
    <property type="entry name" value="THREONINE DEHYDRATASE, MITOCHONDRIAL"/>
    <property type="match status" value="1"/>
</dbReference>
<dbReference type="GO" id="GO:0006567">
    <property type="term" value="P:L-threonine catabolic process"/>
    <property type="evidence" value="ECO:0007669"/>
    <property type="project" value="TreeGrafter"/>
</dbReference>
<comment type="cofactor">
    <cofactor evidence="1">
        <name>pyridoxal 5'-phosphate</name>
        <dbReference type="ChEBI" id="CHEBI:597326"/>
    </cofactor>
</comment>
<feature type="compositionally biased region" description="Low complexity" evidence="4">
    <location>
        <begin position="396"/>
        <end position="412"/>
    </location>
</feature>
<keyword evidence="7" id="KW-1185">Reference proteome</keyword>
<dbReference type="InterPro" id="IPR050147">
    <property type="entry name" value="Ser/Thr_Dehydratase"/>
</dbReference>
<feature type="region of interest" description="Disordered" evidence="4">
    <location>
        <begin position="368"/>
        <end position="421"/>
    </location>
</feature>
<evidence type="ECO:0000256" key="4">
    <source>
        <dbReference type="SAM" id="MobiDB-lite"/>
    </source>
</evidence>
<evidence type="ECO:0000256" key="2">
    <source>
        <dbReference type="ARBA" id="ARBA00022898"/>
    </source>
</evidence>
<feature type="domain" description="Tryptophan synthase beta chain-like PALP" evidence="5">
    <location>
        <begin position="66"/>
        <end position="342"/>
    </location>
</feature>
<dbReference type="GeneID" id="70227400"/>
<dbReference type="RefSeq" id="XP_046041901.1">
    <property type="nucleotide sequence ID" value="XM_046197446.1"/>
</dbReference>
<dbReference type="GO" id="GO:0004794">
    <property type="term" value="F:threonine deaminase activity"/>
    <property type="evidence" value="ECO:0007669"/>
    <property type="project" value="TreeGrafter"/>
</dbReference>
<dbReference type="GO" id="GO:0003941">
    <property type="term" value="F:L-serine ammonia-lyase activity"/>
    <property type="evidence" value="ECO:0007669"/>
    <property type="project" value="TreeGrafter"/>
</dbReference>
<reference evidence="6" key="1">
    <citation type="journal article" date="2021" name="Nat. Commun.">
        <title>Genetic determinants of endophytism in the Arabidopsis root mycobiome.</title>
        <authorList>
            <person name="Mesny F."/>
            <person name="Miyauchi S."/>
            <person name="Thiergart T."/>
            <person name="Pickel B."/>
            <person name="Atanasova L."/>
            <person name="Karlsson M."/>
            <person name="Huettel B."/>
            <person name="Barry K.W."/>
            <person name="Haridas S."/>
            <person name="Chen C."/>
            <person name="Bauer D."/>
            <person name="Andreopoulos W."/>
            <person name="Pangilinan J."/>
            <person name="LaButti K."/>
            <person name="Riley R."/>
            <person name="Lipzen A."/>
            <person name="Clum A."/>
            <person name="Drula E."/>
            <person name="Henrissat B."/>
            <person name="Kohler A."/>
            <person name="Grigoriev I.V."/>
            <person name="Martin F.M."/>
            <person name="Hacquard S."/>
        </authorList>
    </citation>
    <scope>NUCLEOTIDE SEQUENCE</scope>
    <source>
        <strain evidence="6">MPI-CAGE-AT-0023</strain>
    </source>
</reference>
<accession>A0A9P9FZX6</accession>
<organism evidence="6 7">
    <name type="scientific">Fusarium redolens</name>
    <dbReference type="NCBI Taxonomy" id="48865"/>
    <lineage>
        <taxon>Eukaryota</taxon>
        <taxon>Fungi</taxon>
        <taxon>Dikarya</taxon>
        <taxon>Ascomycota</taxon>
        <taxon>Pezizomycotina</taxon>
        <taxon>Sordariomycetes</taxon>
        <taxon>Hypocreomycetidae</taxon>
        <taxon>Hypocreales</taxon>
        <taxon>Nectriaceae</taxon>
        <taxon>Fusarium</taxon>
        <taxon>Fusarium redolens species complex</taxon>
    </lineage>
</organism>
<evidence type="ECO:0000313" key="7">
    <source>
        <dbReference type="Proteomes" id="UP000720189"/>
    </source>
</evidence>